<name>A0A671KDS9_9TELE</name>
<reference evidence="1" key="2">
    <citation type="submission" date="2025-09" db="UniProtKB">
        <authorList>
            <consortium name="Ensembl"/>
        </authorList>
    </citation>
    <scope>IDENTIFICATION</scope>
</reference>
<dbReference type="AlphaFoldDB" id="A0A671KDS9"/>
<accession>A0A671KDS9</accession>
<organism evidence="1 2">
    <name type="scientific">Sinocyclocheilus anshuiensis</name>
    <dbReference type="NCBI Taxonomy" id="1608454"/>
    <lineage>
        <taxon>Eukaryota</taxon>
        <taxon>Metazoa</taxon>
        <taxon>Chordata</taxon>
        <taxon>Craniata</taxon>
        <taxon>Vertebrata</taxon>
        <taxon>Euteleostomi</taxon>
        <taxon>Actinopterygii</taxon>
        <taxon>Neopterygii</taxon>
        <taxon>Teleostei</taxon>
        <taxon>Ostariophysi</taxon>
        <taxon>Cypriniformes</taxon>
        <taxon>Cyprinidae</taxon>
        <taxon>Cyprininae</taxon>
        <taxon>Sinocyclocheilus</taxon>
    </lineage>
</organism>
<dbReference type="Ensembl" id="ENSSANT00000006122.1">
    <property type="protein sequence ID" value="ENSSANP00000005689.1"/>
    <property type="gene ID" value="ENSSANG00000003171.1"/>
</dbReference>
<evidence type="ECO:0000313" key="1">
    <source>
        <dbReference type="Ensembl" id="ENSSANP00000005689.1"/>
    </source>
</evidence>
<keyword evidence="2" id="KW-1185">Reference proteome</keyword>
<sequence>MDAQATSVLNRIIRRIPNRNIESLLKKWNCLSADQLRTDFMKSLAYVLTGEKKARNRIVIQDMVIVHCHPADFYIICKAVF</sequence>
<evidence type="ECO:0000313" key="2">
    <source>
        <dbReference type="Proteomes" id="UP000472260"/>
    </source>
</evidence>
<dbReference type="Proteomes" id="UP000472260">
    <property type="component" value="Unassembled WGS sequence"/>
</dbReference>
<proteinExistence type="predicted"/>
<reference evidence="1" key="1">
    <citation type="submission" date="2025-08" db="UniProtKB">
        <authorList>
            <consortium name="Ensembl"/>
        </authorList>
    </citation>
    <scope>IDENTIFICATION</scope>
</reference>
<protein>
    <submittedName>
        <fullName evidence="1">Uncharacterized protein</fullName>
    </submittedName>
</protein>